<name>A0A9W8RSG6_9HYPO</name>
<protein>
    <recommendedName>
        <fullName evidence="3">Fungal N-terminal domain-containing protein</fullName>
    </recommendedName>
</protein>
<dbReference type="AlphaFoldDB" id="A0A9W8RSG6"/>
<evidence type="ECO:0000313" key="2">
    <source>
        <dbReference type="Proteomes" id="UP001152049"/>
    </source>
</evidence>
<comment type="caution">
    <text evidence="1">The sequence shown here is derived from an EMBL/GenBank/DDBJ whole genome shotgun (WGS) entry which is preliminary data.</text>
</comment>
<dbReference type="OrthoDB" id="1577640at2759"/>
<proteinExistence type="predicted"/>
<evidence type="ECO:0008006" key="3">
    <source>
        <dbReference type="Google" id="ProtNLM"/>
    </source>
</evidence>
<sequence length="134" mass="14206">MADPLSIASGIAGLVSLGLTVCSGLQTYVNATKGRSEDIESTCQLLTLLRSYIDLIGSSTSTLINRYARATQGVSLGVVQDLGVGDGIPNASSKWRKQKAAALYPFNRTKLMQTQEQLLKATGVLGTFVQSLIL</sequence>
<dbReference type="EMBL" id="JAOQAZ010000025">
    <property type="protein sequence ID" value="KAJ4252879.1"/>
    <property type="molecule type" value="Genomic_DNA"/>
</dbReference>
<organism evidence="1 2">
    <name type="scientific">Fusarium torreyae</name>
    <dbReference type="NCBI Taxonomy" id="1237075"/>
    <lineage>
        <taxon>Eukaryota</taxon>
        <taxon>Fungi</taxon>
        <taxon>Dikarya</taxon>
        <taxon>Ascomycota</taxon>
        <taxon>Pezizomycotina</taxon>
        <taxon>Sordariomycetes</taxon>
        <taxon>Hypocreomycetidae</taxon>
        <taxon>Hypocreales</taxon>
        <taxon>Nectriaceae</taxon>
        <taxon>Fusarium</taxon>
    </lineage>
</organism>
<gene>
    <name evidence="1" type="ORF">NW762_010785</name>
</gene>
<dbReference type="Proteomes" id="UP001152049">
    <property type="component" value="Unassembled WGS sequence"/>
</dbReference>
<accession>A0A9W8RSG6</accession>
<keyword evidence="2" id="KW-1185">Reference proteome</keyword>
<evidence type="ECO:0000313" key="1">
    <source>
        <dbReference type="EMBL" id="KAJ4252879.1"/>
    </source>
</evidence>
<reference evidence="1" key="1">
    <citation type="submission" date="2022-09" db="EMBL/GenBank/DDBJ databases">
        <title>Fusarium specimens isolated from Avocado Roots.</title>
        <authorList>
            <person name="Stajich J."/>
            <person name="Roper C."/>
            <person name="Heimlech-Rivalta G."/>
        </authorList>
    </citation>
    <scope>NUCLEOTIDE SEQUENCE</scope>
    <source>
        <strain evidence="1">CF00136</strain>
    </source>
</reference>